<organism evidence="2 3">
    <name type="scientific">Magnaporthiopsis poae (strain ATCC 64411 / 73-15)</name>
    <name type="common">Kentucky bluegrass fungus</name>
    <name type="synonym">Magnaporthe poae</name>
    <dbReference type="NCBI Taxonomy" id="644358"/>
    <lineage>
        <taxon>Eukaryota</taxon>
        <taxon>Fungi</taxon>
        <taxon>Dikarya</taxon>
        <taxon>Ascomycota</taxon>
        <taxon>Pezizomycotina</taxon>
        <taxon>Sordariomycetes</taxon>
        <taxon>Sordariomycetidae</taxon>
        <taxon>Magnaporthales</taxon>
        <taxon>Magnaporthaceae</taxon>
        <taxon>Magnaporthiopsis</taxon>
    </lineage>
</organism>
<accession>A0A0C4EEF8</accession>
<proteinExistence type="predicted"/>
<dbReference type="VEuPathDB" id="FungiDB:MAPG_11131"/>
<name>A0A0C4EEF8_MAGP6</name>
<evidence type="ECO:0000313" key="3">
    <source>
        <dbReference type="Proteomes" id="UP000011715"/>
    </source>
</evidence>
<dbReference type="Proteomes" id="UP000011715">
    <property type="component" value="Unassembled WGS sequence"/>
</dbReference>
<evidence type="ECO:0000313" key="1">
    <source>
        <dbReference type="EMBL" id="KLU92185.1"/>
    </source>
</evidence>
<reference evidence="1" key="3">
    <citation type="submission" date="2011-03" db="EMBL/GenBank/DDBJ databases">
        <title>Annotation of Magnaporthe poae ATCC 64411.</title>
        <authorList>
            <person name="Ma L.-J."/>
            <person name="Dead R."/>
            <person name="Young S.K."/>
            <person name="Zeng Q."/>
            <person name="Gargeya S."/>
            <person name="Fitzgerald M."/>
            <person name="Haas B."/>
            <person name="Abouelleil A."/>
            <person name="Alvarado L."/>
            <person name="Arachchi H.M."/>
            <person name="Berlin A."/>
            <person name="Brown A."/>
            <person name="Chapman S.B."/>
            <person name="Chen Z."/>
            <person name="Dunbar C."/>
            <person name="Freedman E."/>
            <person name="Gearin G."/>
            <person name="Gellesch M."/>
            <person name="Goldberg J."/>
            <person name="Griggs A."/>
            <person name="Gujja S."/>
            <person name="Heiman D."/>
            <person name="Howarth C."/>
            <person name="Larson L."/>
            <person name="Lui A."/>
            <person name="MacDonald P.J.P."/>
            <person name="Mehta T."/>
            <person name="Montmayeur A."/>
            <person name="Murphy C."/>
            <person name="Neiman D."/>
            <person name="Pearson M."/>
            <person name="Priest M."/>
            <person name="Roberts A."/>
            <person name="Saif S."/>
            <person name="Shea T."/>
            <person name="Shenoy N."/>
            <person name="Sisk P."/>
            <person name="Stolte C."/>
            <person name="Sykes S."/>
            <person name="Yandava C."/>
            <person name="Wortman J."/>
            <person name="Nusbaum C."/>
            <person name="Birren B."/>
        </authorList>
    </citation>
    <scope>NUCLEOTIDE SEQUENCE</scope>
    <source>
        <strain evidence="1">ATCC 64411</strain>
    </source>
</reference>
<evidence type="ECO:0000313" key="2">
    <source>
        <dbReference type="EnsemblFungi" id="MAPG_11131T0"/>
    </source>
</evidence>
<dbReference type="EnsemblFungi" id="MAPG_11131T0">
    <property type="protein sequence ID" value="MAPG_11131T0"/>
    <property type="gene ID" value="MAPG_11131"/>
</dbReference>
<protein>
    <submittedName>
        <fullName evidence="1 2">Uncharacterized protein</fullName>
    </submittedName>
</protein>
<reference evidence="2" key="5">
    <citation type="submission" date="2015-06" db="UniProtKB">
        <authorList>
            <consortium name="EnsemblFungi"/>
        </authorList>
    </citation>
    <scope>IDENTIFICATION</scope>
    <source>
        <strain evidence="2">ATCC 64411</strain>
    </source>
</reference>
<reference evidence="1" key="2">
    <citation type="submission" date="2010-05" db="EMBL/GenBank/DDBJ databases">
        <title>The Genome Sequence of Magnaporthe poae strain ATCC 64411.</title>
        <authorList>
            <consortium name="The Broad Institute Genome Sequencing Platform"/>
            <consortium name="Broad Institute Genome Sequencing Center for Infectious Disease"/>
            <person name="Ma L.-J."/>
            <person name="Dead R."/>
            <person name="Young S."/>
            <person name="Zeng Q."/>
            <person name="Koehrsen M."/>
            <person name="Alvarado L."/>
            <person name="Berlin A."/>
            <person name="Chapman S.B."/>
            <person name="Chen Z."/>
            <person name="Freedman E."/>
            <person name="Gellesch M."/>
            <person name="Goldberg J."/>
            <person name="Griggs A."/>
            <person name="Gujja S."/>
            <person name="Heilman E.R."/>
            <person name="Heiman D."/>
            <person name="Hepburn T."/>
            <person name="Howarth C."/>
            <person name="Jen D."/>
            <person name="Larson L."/>
            <person name="Mehta T."/>
            <person name="Neiman D."/>
            <person name="Pearson M."/>
            <person name="Roberts A."/>
            <person name="Saif S."/>
            <person name="Shea T."/>
            <person name="Shenoy N."/>
            <person name="Sisk P."/>
            <person name="Stolte C."/>
            <person name="Sykes S."/>
            <person name="Walk T."/>
            <person name="White J."/>
            <person name="Yandava C."/>
            <person name="Haas B."/>
            <person name="Nusbaum C."/>
            <person name="Birren B."/>
        </authorList>
    </citation>
    <scope>NUCLEOTIDE SEQUENCE</scope>
    <source>
        <strain evidence="1">ATCC 64411</strain>
    </source>
</reference>
<reference evidence="3" key="1">
    <citation type="submission" date="2010-05" db="EMBL/GenBank/DDBJ databases">
        <title>The genome sequence of Magnaporthe poae strain ATCC 64411.</title>
        <authorList>
            <person name="Ma L.-J."/>
            <person name="Dead R."/>
            <person name="Young S."/>
            <person name="Zeng Q."/>
            <person name="Koehrsen M."/>
            <person name="Alvarado L."/>
            <person name="Berlin A."/>
            <person name="Chapman S.B."/>
            <person name="Chen Z."/>
            <person name="Freedman E."/>
            <person name="Gellesch M."/>
            <person name="Goldberg J."/>
            <person name="Griggs A."/>
            <person name="Gujja S."/>
            <person name="Heilman E.R."/>
            <person name="Heiman D."/>
            <person name="Hepburn T."/>
            <person name="Howarth C."/>
            <person name="Jen D."/>
            <person name="Larson L."/>
            <person name="Mehta T."/>
            <person name="Neiman D."/>
            <person name="Pearson M."/>
            <person name="Roberts A."/>
            <person name="Saif S."/>
            <person name="Shea T."/>
            <person name="Shenoy N."/>
            <person name="Sisk P."/>
            <person name="Stolte C."/>
            <person name="Sykes S."/>
            <person name="Walk T."/>
            <person name="White J."/>
            <person name="Yandava C."/>
            <person name="Haas B."/>
            <person name="Nusbaum C."/>
            <person name="Birren B."/>
        </authorList>
    </citation>
    <scope>NUCLEOTIDE SEQUENCE [LARGE SCALE GENOMIC DNA]</scope>
    <source>
        <strain evidence="3">ATCC 64411 / 73-15</strain>
    </source>
</reference>
<keyword evidence="3" id="KW-1185">Reference proteome</keyword>
<dbReference type="EMBL" id="ADBL01002736">
    <property type="status" value="NOT_ANNOTATED_CDS"/>
    <property type="molecule type" value="Genomic_DNA"/>
</dbReference>
<sequence>MEKSRHKSGLNLVDGWRRMQDMQGSMLRGGFAVIRKRGRERLRDGNQQSVMDGWMDGSRWDHNPFAAGFGKIRGNHPLSLTNGLNILHGNRHSKNHRACLPQETDRGWSGRRIKLFYFLFAQNAIKQKVVAA</sequence>
<gene>
    <name evidence="1" type="ORF">MAPG_11131</name>
</gene>
<reference evidence="2" key="4">
    <citation type="journal article" date="2015" name="G3 (Bethesda)">
        <title>Genome sequences of three phytopathogenic species of the Magnaporthaceae family of fungi.</title>
        <authorList>
            <person name="Okagaki L.H."/>
            <person name="Nunes C.C."/>
            <person name="Sailsbery J."/>
            <person name="Clay B."/>
            <person name="Brown D."/>
            <person name="John T."/>
            <person name="Oh Y."/>
            <person name="Young N."/>
            <person name="Fitzgerald M."/>
            <person name="Haas B.J."/>
            <person name="Zeng Q."/>
            <person name="Young S."/>
            <person name="Adiconis X."/>
            <person name="Fan L."/>
            <person name="Levin J.Z."/>
            <person name="Mitchell T.K."/>
            <person name="Okubara P.A."/>
            <person name="Farman M.L."/>
            <person name="Kohn L.M."/>
            <person name="Birren B."/>
            <person name="Ma L.-J."/>
            <person name="Dean R.A."/>
        </authorList>
    </citation>
    <scope>NUCLEOTIDE SEQUENCE</scope>
    <source>
        <strain evidence="2">ATCC 64411 / 73-15</strain>
    </source>
</reference>
<dbReference type="EMBL" id="GL876979">
    <property type="protein sequence ID" value="KLU92185.1"/>
    <property type="molecule type" value="Genomic_DNA"/>
</dbReference>
<dbReference type="AlphaFoldDB" id="A0A0C4EEF8"/>